<feature type="binding site" evidence="3">
    <location>
        <begin position="118"/>
        <end position="131"/>
    </location>
    <ligand>
        <name>acetyl-CoA</name>
        <dbReference type="ChEBI" id="CHEBI:57288"/>
    </ligand>
</feature>
<comment type="catalytic activity">
    <reaction evidence="3">
        <text>L-lysyl-[alpha-tubulin] + acetyl-CoA = N(6)-acetyl-L-lysyl-[alpha-tubulin] + CoA + H(+)</text>
        <dbReference type="Rhea" id="RHEA:15277"/>
        <dbReference type="Rhea" id="RHEA-COMP:11278"/>
        <dbReference type="Rhea" id="RHEA-COMP:11279"/>
        <dbReference type="ChEBI" id="CHEBI:15378"/>
        <dbReference type="ChEBI" id="CHEBI:29969"/>
        <dbReference type="ChEBI" id="CHEBI:57287"/>
        <dbReference type="ChEBI" id="CHEBI:57288"/>
        <dbReference type="ChEBI" id="CHEBI:61930"/>
        <dbReference type="EC" id="2.3.1.108"/>
    </reaction>
</comment>
<feature type="site" description="Crucial for catalytic activity" evidence="3">
    <location>
        <position position="54"/>
    </location>
</feature>
<gene>
    <name evidence="7" type="primary">LOC115222942</name>
</gene>
<evidence type="ECO:0000313" key="6">
    <source>
        <dbReference type="Proteomes" id="UP000515154"/>
    </source>
</evidence>
<dbReference type="RefSeq" id="XP_029649203.1">
    <property type="nucleotide sequence ID" value="XM_029793343.2"/>
</dbReference>
<dbReference type="GO" id="GO:0019799">
    <property type="term" value="F:tubulin N-acetyltransferase activity"/>
    <property type="evidence" value="ECO:0007669"/>
    <property type="project" value="UniProtKB-UniRule"/>
</dbReference>
<keyword evidence="2 3" id="KW-0012">Acyltransferase</keyword>
<dbReference type="HAMAP" id="MF_03130">
    <property type="entry name" value="mec17"/>
    <property type="match status" value="1"/>
</dbReference>
<keyword evidence="6" id="KW-1185">Reference proteome</keyword>
<dbReference type="AlphaFoldDB" id="A0A6P7TDK0"/>
<proteinExistence type="inferred from homology"/>
<evidence type="ECO:0000259" key="5">
    <source>
        <dbReference type="PROSITE" id="PS51730"/>
    </source>
</evidence>
<evidence type="ECO:0000256" key="1">
    <source>
        <dbReference type="ARBA" id="ARBA00022679"/>
    </source>
</evidence>
<dbReference type="PANTHER" id="PTHR12327">
    <property type="entry name" value="ALPHA-TUBULIN N-ACETYLTRANSFERASE 1"/>
    <property type="match status" value="1"/>
</dbReference>
<evidence type="ECO:0000256" key="3">
    <source>
        <dbReference type="HAMAP-Rule" id="MF_03130"/>
    </source>
</evidence>
<keyword evidence="1 3" id="KW-0808">Transferase</keyword>
<evidence type="ECO:0000256" key="2">
    <source>
        <dbReference type="ARBA" id="ARBA00023315"/>
    </source>
</evidence>
<comment type="function">
    <text evidence="3">Specifically acetylates 'Lys-40' in alpha-tubulin on the lumenal side of microtubules. Promotes microtubule destabilization and accelerates microtubule dynamics; this activity may be independent of acetylation activity. Acetylates alpha-tubulin with a slow enzymatic rate, due to a catalytic site that is not optimized for acetyl transfer. Enters the microtubule through each end and diffuses quickly throughout the lumen of microtubules. Acetylates only long/old microtubules because of its slow acetylation rate since it does not have time to act on dynamically unstable microtubules before the enzyme is released.</text>
</comment>
<accession>A0A6P7TDK0</accession>
<comment type="similarity">
    <text evidence="3">Belongs to the acetyltransferase ATAT1 family.</text>
</comment>
<dbReference type="InterPro" id="IPR038746">
    <property type="entry name" value="Atat"/>
</dbReference>
<dbReference type="InterPro" id="IPR016181">
    <property type="entry name" value="Acyl_CoA_acyltransferase"/>
</dbReference>
<dbReference type="CDD" id="cd04301">
    <property type="entry name" value="NAT_SF"/>
    <property type="match status" value="1"/>
</dbReference>
<dbReference type="PANTHER" id="PTHR12327:SF0">
    <property type="entry name" value="ALPHA-TUBULIN N-ACETYLTRANSFERASE 1"/>
    <property type="match status" value="1"/>
</dbReference>
<dbReference type="InterPro" id="IPR007965">
    <property type="entry name" value="GNAT_ATAT"/>
</dbReference>
<reference evidence="7" key="1">
    <citation type="submission" date="2025-08" db="UniProtKB">
        <authorList>
            <consortium name="RefSeq"/>
        </authorList>
    </citation>
    <scope>IDENTIFICATION</scope>
</reference>
<feature type="region of interest" description="Disordered" evidence="4">
    <location>
        <begin position="270"/>
        <end position="352"/>
    </location>
</feature>
<dbReference type="SUPFAM" id="SSF55729">
    <property type="entry name" value="Acyl-CoA N-acyltransferases (Nat)"/>
    <property type="match status" value="1"/>
</dbReference>
<dbReference type="GO" id="GO:0005874">
    <property type="term" value="C:microtubule"/>
    <property type="evidence" value="ECO:0007669"/>
    <property type="project" value="InterPro"/>
</dbReference>
<sequence length="442" mass="51317">MEFDFNINQIFTNRITKFDKRIKQFNTNRREPTQQKDPACIVIDKLGIASSKAQGLRIPVTSTSKLKDSDHRIYLLKDEQNQNLGAAIGFLKIGYKSLFVYDNDEIIHELTPMCILDFYIHESRQRQGFGKELFDHMLQDTRLLPCQLAIDKPSFKFSSFLKKHYNLVHSIPQTNNFVIYRGFFSEKKKDIRLNKRLLHYMNHYNHEQILPNKNAEPQISINRLNLHEKETVPAKWEPISKASAENTQVLTKQQDYPKDKDLLSVTNLKPAPPEAKTSLKESHYNPIADTTKTRTPQTTVKPHRTTPLPLGDDHSRYLSSAHKTPPEEAGNKINRTNGPQRANLAGDTDHPNFNPKMLTKVDPLSLYTNRLSYPRQHAKLLPYMDSTKIRLPQIDQDSSQCFQRKSSFPNREINNNVPWSLFNNVAKYHSLIKRGYSHTRIW</sequence>
<name>A0A6P7TDK0_9MOLL</name>
<dbReference type="GO" id="GO:0048666">
    <property type="term" value="P:neuron development"/>
    <property type="evidence" value="ECO:0007669"/>
    <property type="project" value="UniProtKB-UniRule"/>
</dbReference>
<dbReference type="EC" id="2.3.1.108" evidence="3"/>
<protein>
    <recommendedName>
        <fullName evidence="3">Alpha-tubulin N-acetyltransferase</fullName>
        <shortName evidence="3">Alpha-TAT</shortName>
        <shortName evidence="3">TAT</shortName>
        <ecNumber evidence="3">2.3.1.108</ecNumber>
    </recommendedName>
    <alternativeName>
        <fullName evidence="3">Acetyltransferase mec-17 homolog</fullName>
    </alternativeName>
</protein>
<evidence type="ECO:0000256" key="4">
    <source>
        <dbReference type="SAM" id="MobiDB-lite"/>
    </source>
</evidence>
<dbReference type="GO" id="GO:0070507">
    <property type="term" value="P:regulation of microtubule cytoskeleton organization"/>
    <property type="evidence" value="ECO:0007669"/>
    <property type="project" value="UniProtKB-UniRule"/>
</dbReference>
<dbReference type="KEGG" id="osn:115222942"/>
<feature type="domain" description="N-acetyltransferase" evidence="5">
    <location>
        <begin position="1"/>
        <end position="184"/>
    </location>
</feature>
<dbReference type="Proteomes" id="UP000515154">
    <property type="component" value="Linkage group LG21"/>
</dbReference>
<evidence type="ECO:0000313" key="7">
    <source>
        <dbReference type="RefSeq" id="XP_029649203.1"/>
    </source>
</evidence>
<organism evidence="6 7">
    <name type="scientific">Octopus sinensis</name>
    <name type="common">East Asian common octopus</name>
    <dbReference type="NCBI Taxonomy" id="2607531"/>
    <lineage>
        <taxon>Eukaryota</taxon>
        <taxon>Metazoa</taxon>
        <taxon>Spiralia</taxon>
        <taxon>Lophotrochozoa</taxon>
        <taxon>Mollusca</taxon>
        <taxon>Cephalopoda</taxon>
        <taxon>Coleoidea</taxon>
        <taxon>Octopodiformes</taxon>
        <taxon>Octopoda</taxon>
        <taxon>Incirrata</taxon>
        <taxon>Octopodidae</taxon>
        <taxon>Octopus</taxon>
    </lineage>
</organism>
<dbReference type="PROSITE" id="PS51730">
    <property type="entry name" value="GNAT_ATAT"/>
    <property type="match status" value="1"/>
</dbReference>
<dbReference type="Pfam" id="PF05301">
    <property type="entry name" value="Acetyltransf_16"/>
    <property type="match status" value="1"/>
</dbReference>
<dbReference type="Gene3D" id="3.40.630.30">
    <property type="match status" value="1"/>
</dbReference>
<feature type="binding site" evidence="3">
    <location>
        <begin position="154"/>
        <end position="163"/>
    </location>
    <ligand>
        <name>acetyl-CoA</name>
        <dbReference type="ChEBI" id="CHEBI:57288"/>
    </ligand>
</feature>